<dbReference type="InterPro" id="IPR019734">
    <property type="entry name" value="TPR_rpt"/>
</dbReference>
<dbReference type="SMART" id="SM00028">
    <property type="entry name" value="TPR"/>
    <property type="match status" value="4"/>
</dbReference>
<dbReference type="Pfam" id="PF13424">
    <property type="entry name" value="TPR_12"/>
    <property type="match status" value="1"/>
</dbReference>
<evidence type="ECO:0000259" key="6">
    <source>
        <dbReference type="PROSITE" id="PS50011"/>
    </source>
</evidence>
<dbReference type="Gene3D" id="3.30.200.20">
    <property type="entry name" value="Phosphorylase Kinase, domain 1"/>
    <property type="match status" value="1"/>
</dbReference>
<dbReference type="PROSITE" id="PS50011">
    <property type="entry name" value="PROTEIN_KINASE_DOM"/>
    <property type="match status" value="1"/>
</dbReference>
<keyword evidence="3" id="KW-0418">Kinase</keyword>
<dbReference type="PROSITE" id="PS00108">
    <property type="entry name" value="PROTEIN_KINASE_ST"/>
    <property type="match status" value="1"/>
</dbReference>
<organism evidence="7 8">
    <name type="scientific">Rubrivirga marina</name>
    <dbReference type="NCBI Taxonomy" id="1196024"/>
    <lineage>
        <taxon>Bacteria</taxon>
        <taxon>Pseudomonadati</taxon>
        <taxon>Rhodothermota</taxon>
        <taxon>Rhodothermia</taxon>
        <taxon>Rhodothermales</taxon>
        <taxon>Rubricoccaceae</taxon>
        <taxon>Rubrivirga</taxon>
    </lineage>
</organism>
<dbReference type="SMART" id="SM00220">
    <property type="entry name" value="S_TKc"/>
    <property type="match status" value="1"/>
</dbReference>
<evidence type="ECO:0000313" key="8">
    <source>
        <dbReference type="Proteomes" id="UP000216339"/>
    </source>
</evidence>
<sequence>MPPDAPADPEATRWARVAEAFDVVADLPREERPAALDRLCRSSDGQPDTALRAEVESLLAADAEATTGTDGLDLGAHDAAVLLDDGPIVGERVGPWRVVREIGRGGMGRVDLVERADGAYEQRAALKRLGLVAPSRVRRFLRERQILASLDHPGIARLLDGGVADDGAPYLVMEYAEGEPITAYADRRGLGLRARLRLFVQVCDAVAYAHRHLVVHRDLKPSNVLVGERSTPTVEDTPTGTADGVPPGARVALLDFGVARLLDADADDPLTVEGPVAPLTPGYAAPEQVAGGPITTAADVWALGVLLYELLTGRRPIEGSTREAWAEAVRTTDPRPPSGVADSTTEAKRLRGDLDAIVLTALRREPEARYASAHDLAADLRRYLAGEPVTARAPSAWYRARRFTGRHKTAVASAVLVALAVVAGGATTAWQAREARAAAAESAATADFLAGIFQGADPTASGESLLALDLLERGARRIDAELAGQSAVRAGLYLVVGDAYLGLGRPDSAVAFAQRALALRQSDGAAPDAVEAVRARLLFARGLYPIDPTGAGDVFESAVADARATGDDALVLDALETQATLAGNQVMTPQETVATLEEAVALCRRLEGEESPRLGRLLALLAMQVASAHQHGRSEPLLRQALAVLPAETEPYERSVVLLDLASLLNAMGRQDEGAAAVDEALALRRRVLGDDDVRTAEALGVRAEVAGDGPEAAERDARAGLAITERAGNQTIAIEILASLGSALMAQERYDEAAEVYRRRFERVGAVLGTDGTRYAAASGNVGRALHAAGRYDEAAAAWDESIRLTTATYGAESAVVASTYLAAGHTAAEAGDAAEAGRLYREAFDRSRAFDASSRTRAHAAMLHGRALLDLGRAEDAIGPLRSAVEARDVLSRPAHRVRSESDDDRAVALLGEALLATGSPEAAVPLLEEALPALVADLGPDDDATRRARRALDRAR</sequence>
<dbReference type="InterPro" id="IPR011990">
    <property type="entry name" value="TPR-like_helical_dom_sf"/>
</dbReference>
<evidence type="ECO:0000313" key="7">
    <source>
        <dbReference type="EMBL" id="PAP75405.1"/>
    </source>
</evidence>
<reference evidence="7 8" key="1">
    <citation type="submission" date="2016-11" db="EMBL/GenBank/DDBJ databases">
        <title>Study of marine rhodopsin-containing bacteria.</title>
        <authorList>
            <person name="Yoshizawa S."/>
            <person name="Kumagai Y."/>
            <person name="Kogure K."/>
        </authorList>
    </citation>
    <scope>NUCLEOTIDE SEQUENCE [LARGE SCALE GENOMIC DNA]</scope>
    <source>
        <strain evidence="7 8">SAORIC-28</strain>
    </source>
</reference>
<evidence type="ECO:0000256" key="3">
    <source>
        <dbReference type="ARBA" id="ARBA00022777"/>
    </source>
</evidence>
<dbReference type="SUPFAM" id="SSF56112">
    <property type="entry name" value="Protein kinase-like (PK-like)"/>
    <property type="match status" value="1"/>
</dbReference>
<dbReference type="GO" id="GO:0004674">
    <property type="term" value="F:protein serine/threonine kinase activity"/>
    <property type="evidence" value="ECO:0007669"/>
    <property type="project" value="TreeGrafter"/>
</dbReference>
<keyword evidence="4" id="KW-0067">ATP-binding</keyword>
<dbReference type="Gene3D" id="1.10.510.10">
    <property type="entry name" value="Transferase(Phosphotransferase) domain 1"/>
    <property type="match status" value="1"/>
</dbReference>
<dbReference type="CDD" id="cd14014">
    <property type="entry name" value="STKc_PknB_like"/>
    <property type="match status" value="1"/>
</dbReference>
<dbReference type="PROSITE" id="PS50005">
    <property type="entry name" value="TPR"/>
    <property type="match status" value="1"/>
</dbReference>
<protein>
    <recommendedName>
        <fullName evidence="6">Protein kinase domain-containing protein</fullName>
    </recommendedName>
</protein>
<dbReference type="PANTHER" id="PTHR43289:SF34">
    <property type="entry name" value="SERINE_THREONINE-PROTEIN KINASE YBDM-RELATED"/>
    <property type="match status" value="1"/>
</dbReference>
<name>A0A271IXG3_9BACT</name>
<comment type="caution">
    <text evidence="7">The sequence shown here is derived from an EMBL/GenBank/DDBJ whole genome shotgun (WGS) entry which is preliminary data.</text>
</comment>
<accession>A0A271IXG3</accession>
<evidence type="ECO:0000256" key="5">
    <source>
        <dbReference type="PROSITE-ProRule" id="PRU00339"/>
    </source>
</evidence>
<dbReference type="Pfam" id="PF13374">
    <property type="entry name" value="TPR_10"/>
    <property type="match status" value="1"/>
</dbReference>
<keyword evidence="2" id="KW-0547">Nucleotide-binding</keyword>
<evidence type="ECO:0000256" key="1">
    <source>
        <dbReference type="ARBA" id="ARBA00022679"/>
    </source>
</evidence>
<proteinExistence type="predicted"/>
<keyword evidence="8" id="KW-1185">Reference proteome</keyword>
<dbReference type="InterPro" id="IPR008271">
    <property type="entry name" value="Ser/Thr_kinase_AS"/>
</dbReference>
<dbReference type="AlphaFoldDB" id="A0A271IXG3"/>
<dbReference type="PANTHER" id="PTHR43289">
    <property type="entry name" value="MITOGEN-ACTIVATED PROTEIN KINASE KINASE KINASE 20-RELATED"/>
    <property type="match status" value="1"/>
</dbReference>
<gene>
    <name evidence="7" type="ORF">BSZ37_02565</name>
</gene>
<dbReference type="GO" id="GO:0005524">
    <property type="term" value="F:ATP binding"/>
    <property type="evidence" value="ECO:0007669"/>
    <property type="project" value="UniProtKB-KW"/>
</dbReference>
<feature type="domain" description="Protein kinase" evidence="6">
    <location>
        <begin position="96"/>
        <end position="384"/>
    </location>
</feature>
<dbReference type="Proteomes" id="UP000216339">
    <property type="component" value="Unassembled WGS sequence"/>
</dbReference>
<dbReference type="Pfam" id="PF00069">
    <property type="entry name" value="Pkinase"/>
    <property type="match status" value="1"/>
</dbReference>
<keyword evidence="1" id="KW-0808">Transferase</keyword>
<dbReference type="EMBL" id="MQWD01000001">
    <property type="protein sequence ID" value="PAP75405.1"/>
    <property type="molecule type" value="Genomic_DNA"/>
</dbReference>
<dbReference type="Gene3D" id="1.25.40.10">
    <property type="entry name" value="Tetratricopeptide repeat domain"/>
    <property type="match status" value="3"/>
</dbReference>
<dbReference type="OrthoDB" id="1522248at2"/>
<dbReference type="Pfam" id="PF13181">
    <property type="entry name" value="TPR_8"/>
    <property type="match status" value="1"/>
</dbReference>
<dbReference type="SUPFAM" id="SSF48452">
    <property type="entry name" value="TPR-like"/>
    <property type="match status" value="2"/>
</dbReference>
<keyword evidence="5" id="KW-0802">TPR repeat</keyword>
<dbReference type="InterPro" id="IPR000719">
    <property type="entry name" value="Prot_kinase_dom"/>
</dbReference>
<dbReference type="RefSeq" id="WP_095509039.1">
    <property type="nucleotide sequence ID" value="NZ_MQWD01000001.1"/>
</dbReference>
<evidence type="ECO:0000256" key="2">
    <source>
        <dbReference type="ARBA" id="ARBA00022741"/>
    </source>
</evidence>
<evidence type="ECO:0000256" key="4">
    <source>
        <dbReference type="ARBA" id="ARBA00022840"/>
    </source>
</evidence>
<feature type="repeat" description="TPR" evidence="5">
    <location>
        <begin position="490"/>
        <end position="523"/>
    </location>
</feature>
<dbReference type="InterPro" id="IPR011009">
    <property type="entry name" value="Kinase-like_dom_sf"/>
</dbReference>